<dbReference type="PRINTS" id="PR00083">
    <property type="entry name" value="HOLDHDRGNASE"/>
</dbReference>
<keyword evidence="5" id="KW-0368">Histidine biosynthesis</keyword>
<feature type="binding site" evidence="5">
    <location>
        <position position="422"/>
    </location>
    <ligand>
        <name>Zn(2+)</name>
        <dbReference type="ChEBI" id="CHEBI:29105"/>
    </ligand>
</feature>
<dbReference type="GO" id="GO:0008270">
    <property type="term" value="F:zinc ion binding"/>
    <property type="evidence" value="ECO:0007669"/>
    <property type="project" value="UniProtKB-UniRule"/>
</dbReference>
<evidence type="ECO:0000256" key="1">
    <source>
        <dbReference type="ARBA" id="ARBA00010178"/>
    </source>
</evidence>
<feature type="binding site" evidence="5">
    <location>
        <position position="321"/>
    </location>
    <ligand>
        <name>substrate</name>
    </ligand>
</feature>
<feature type="binding site" evidence="5">
    <location>
        <position position="321"/>
    </location>
    <ligand>
        <name>Zn(2+)</name>
        <dbReference type="ChEBI" id="CHEBI:29105"/>
    </ligand>
</feature>
<dbReference type="PATRIC" id="fig|595434.4.peg.4582"/>
<feature type="binding site" evidence="5">
    <location>
        <position position="324"/>
    </location>
    <ligand>
        <name>Zn(2+)</name>
        <dbReference type="ChEBI" id="CHEBI:29105"/>
    </ligand>
</feature>
<keyword evidence="4 5" id="KW-0560">Oxidoreductase</keyword>
<dbReference type="FunFam" id="3.40.50.1980:FF:000001">
    <property type="entry name" value="Histidinol dehydrogenase"/>
    <property type="match status" value="1"/>
</dbReference>
<comment type="pathway">
    <text evidence="5">Amino-acid biosynthesis; L-histidine biosynthesis; L-histidine from 5-phospho-alpha-D-ribose 1-diphosphate: step 9/9.</text>
</comment>
<dbReference type="STRING" id="595434.RISK_004825"/>
<comment type="catalytic activity">
    <reaction evidence="5">
        <text>L-histidinol + 2 NAD(+) + H2O = L-histidine + 2 NADH + 3 H(+)</text>
        <dbReference type="Rhea" id="RHEA:20641"/>
        <dbReference type="ChEBI" id="CHEBI:15377"/>
        <dbReference type="ChEBI" id="CHEBI:15378"/>
        <dbReference type="ChEBI" id="CHEBI:57540"/>
        <dbReference type="ChEBI" id="CHEBI:57595"/>
        <dbReference type="ChEBI" id="CHEBI:57699"/>
        <dbReference type="ChEBI" id="CHEBI:57945"/>
        <dbReference type="EC" id="1.1.1.23"/>
    </reaction>
</comment>
<comment type="caution">
    <text evidence="5">Lacks conserved residue(s) required for the propagation of feature annotation.</text>
</comment>
<keyword evidence="8" id="KW-1185">Reference proteome</keyword>
<dbReference type="Pfam" id="PF00815">
    <property type="entry name" value="Histidinol_dh"/>
    <property type="match status" value="1"/>
</dbReference>
<dbReference type="PROSITE" id="PS00611">
    <property type="entry name" value="HISOL_DEHYDROGENASE"/>
    <property type="match status" value="1"/>
</dbReference>
<dbReference type="Proteomes" id="UP000036367">
    <property type="component" value="Unassembled WGS sequence"/>
</dbReference>
<comment type="cofactor">
    <cofactor evidence="5">
        <name>Zn(2+)</name>
        <dbReference type="ChEBI" id="CHEBI:29105"/>
    </cofactor>
    <text evidence="5">Binds 1 zinc ion per subunit.</text>
</comment>
<feature type="binding site" evidence="5">
    <location>
        <position position="389"/>
    </location>
    <ligand>
        <name>substrate</name>
    </ligand>
</feature>
<dbReference type="HAMAP" id="MF_01024">
    <property type="entry name" value="HisD"/>
    <property type="match status" value="1"/>
</dbReference>
<dbReference type="InterPro" id="IPR016161">
    <property type="entry name" value="Ald_DH/histidinol_DH"/>
</dbReference>
<comment type="function">
    <text evidence="5">Catalyzes the sequential NAD-dependent oxidations of L-histidinol to L-histidinaldehyde and then to L-histidine.</text>
</comment>
<evidence type="ECO:0000256" key="3">
    <source>
        <dbReference type="ARBA" id="ARBA00022833"/>
    </source>
</evidence>
<dbReference type="SUPFAM" id="SSF53720">
    <property type="entry name" value="ALDH-like"/>
    <property type="match status" value="1"/>
</dbReference>
<dbReference type="PANTHER" id="PTHR21256">
    <property type="entry name" value="HISTIDINOL DEHYDROGENASE HDH"/>
    <property type="match status" value="1"/>
</dbReference>
<feature type="active site" description="Proton acceptor" evidence="5">
    <location>
        <position position="388"/>
    </location>
</feature>
<dbReference type="Gene3D" id="3.40.50.1980">
    <property type="entry name" value="Nitrogenase molybdenum iron protein domain"/>
    <property type="match status" value="2"/>
</dbReference>
<feature type="binding site" evidence="5">
    <location>
        <position position="481"/>
    </location>
    <ligand>
        <name>substrate</name>
    </ligand>
</feature>
<evidence type="ECO:0000256" key="5">
    <source>
        <dbReference type="HAMAP-Rule" id="MF_01024"/>
    </source>
</evidence>
<dbReference type="GO" id="GO:0004399">
    <property type="term" value="F:histidinol dehydrogenase activity"/>
    <property type="evidence" value="ECO:0007669"/>
    <property type="project" value="UniProtKB-UniRule"/>
</dbReference>
<dbReference type="CDD" id="cd06572">
    <property type="entry name" value="Histidinol_dh"/>
    <property type="match status" value="1"/>
</dbReference>
<sequence length="490" mass="51843">MCEAPSGPFRQKVPDTFFPAASKLVVPFLRLSRVAAVPEFSIQTVDARDASSGDAAKTLAALREKLSPRGDLVSPRGRELTLKVFGKALTPVEVVETICNDVQTHGTEALLRYTKALDGAELTAETLRVPEEDLEAAHAAADPKLIETIGRIRENIATFQSAILHRDVTITPRPGVSLTQRYVPIPRVGICVPGGAAAYPSTVMMTAIPAQVAGVDEIAVVAPPTPFGAYNTDMLATCHELGIKEVYRCGGAQAVAAMAYGCDVLPAVDKIVGPGNLFVALAKKHVFGTVDIDSFAGPSEVIVIADDSADASFVASDLLAQAEHSPGSAILITWDETLLNQVKTELAKQLEQLERGDLARDALADFGALILARDADHACVLTDSFAPEHLQIETREPECLIAKIRHSGAAFLGHHTPVALGDYAAGPSHVLPTGGTCRWAAGLSANSFLRSGSVTQFDRSALEVIAPDVITVAEKEGLTAHARSISIRTE</sequence>
<dbReference type="InterPro" id="IPR001692">
    <property type="entry name" value="Histidinol_DH_CS"/>
</dbReference>
<protein>
    <recommendedName>
        <fullName evidence="5">Histidinol dehydrogenase</fullName>
        <shortName evidence="5">HDH</shortName>
        <ecNumber evidence="5">1.1.1.23</ecNumber>
    </recommendedName>
</protein>
<gene>
    <name evidence="5" type="primary">hisD</name>
    <name evidence="7" type="ORF">RISK_004825</name>
</gene>
<dbReference type="UniPathway" id="UPA00031">
    <property type="reaction ID" value="UER00014"/>
</dbReference>
<keyword evidence="5" id="KW-0520">NAD</keyword>
<feature type="binding site" evidence="5">
    <location>
        <position position="476"/>
    </location>
    <ligand>
        <name>substrate</name>
    </ligand>
</feature>
<organism evidence="7 8">
    <name type="scientific">Rhodopirellula islandica</name>
    <dbReference type="NCBI Taxonomy" id="595434"/>
    <lineage>
        <taxon>Bacteria</taxon>
        <taxon>Pseudomonadati</taxon>
        <taxon>Planctomycetota</taxon>
        <taxon>Planctomycetia</taxon>
        <taxon>Pirellulales</taxon>
        <taxon>Pirellulaceae</taxon>
        <taxon>Rhodopirellula</taxon>
    </lineage>
</organism>
<dbReference type="NCBIfam" id="TIGR00069">
    <property type="entry name" value="hisD"/>
    <property type="match status" value="1"/>
</dbReference>
<evidence type="ECO:0000313" key="7">
    <source>
        <dbReference type="EMBL" id="KLU03059.1"/>
    </source>
</evidence>
<keyword evidence="3 5" id="KW-0862">Zinc</keyword>
<dbReference type="GO" id="GO:0000105">
    <property type="term" value="P:L-histidine biosynthetic process"/>
    <property type="evidence" value="ECO:0007669"/>
    <property type="project" value="UniProtKB-UniRule"/>
</dbReference>
<evidence type="ECO:0000256" key="4">
    <source>
        <dbReference type="ARBA" id="ARBA00023002"/>
    </source>
</evidence>
<feature type="active site" description="Proton acceptor" evidence="5">
    <location>
        <position position="389"/>
    </location>
</feature>
<dbReference type="FunFam" id="3.40.50.1980:FF:000026">
    <property type="entry name" value="Histidinol dehydrogenase"/>
    <property type="match status" value="1"/>
</dbReference>
<reference evidence="7" key="1">
    <citation type="submission" date="2015-05" db="EMBL/GenBank/DDBJ databases">
        <title>Permanent draft genome of Rhodopirellula islandicus K833.</title>
        <authorList>
            <person name="Kizina J."/>
            <person name="Richter M."/>
            <person name="Glockner F.O."/>
            <person name="Harder J."/>
        </authorList>
    </citation>
    <scope>NUCLEOTIDE SEQUENCE [LARGE SCALE GENOMIC DNA]</scope>
    <source>
        <strain evidence="7">K833</strain>
    </source>
</reference>
<feature type="binding site" evidence="5">
    <location>
        <position position="324"/>
    </location>
    <ligand>
        <name>substrate</name>
    </ligand>
</feature>
<feature type="binding site" evidence="5">
    <location>
        <position position="299"/>
    </location>
    <ligand>
        <name>substrate</name>
    </ligand>
</feature>
<comment type="similarity">
    <text evidence="1 5 6">Belongs to the histidinol dehydrogenase family.</text>
</comment>
<evidence type="ECO:0000313" key="8">
    <source>
        <dbReference type="Proteomes" id="UP000036367"/>
    </source>
</evidence>
<comment type="caution">
    <text evidence="7">The sequence shown here is derived from an EMBL/GenBank/DDBJ whole genome shotgun (WGS) entry which is preliminary data.</text>
</comment>
<dbReference type="PANTHER" id="PTHR21256:SF2">
    <property type="entry name" value="HISTIDINE BIOSYNTHESIS TRIFUNCTIONAL PROTEIN"/>
    <property type="match status" value="1"/>
</dbReference>
<proteinExistence type="inferred from homology"/>
<dbReference type="InterPro" id="IPR012131">
    <property type="entry name" value="Hstdl_DH"/>
</dbReference>
<dbReference type="GO" id="GO:0051287">
    <property type="term" value="F:NAD binding"/>
    <property type="evidence" value="ECO:0007669"/>
    <property type="project" value="InterPro"/>
</dbReference>
<dbReference type="GO" id="GO:0005829">
    <property type="term" value="C:cytosol"/>
    <property type="evidence" value="ECO:0007669"/>
    <property type="project" value="TreeGrafter"/>
</dbReference>
<name>A0A0J1EBX2_RHOIS</name>
<dbReference type="EMBL" id="LECT01000041">
    <property type="protein sequence ID" value="KLU03059.1"/>
    <property type="molecule type" value="Genomic_DNA"/>
</dbReference>
<feature type="binding site" evidence="5">
    <location>
        <position position="481"/>
    </location>
    <ligand>
        <name>Zn(2+)</name>
        <dbReference type="ChEBI" id="CHEBI:29105"/>
    </ligand>
</feature>
<evidence type="ECO:0000256" key="2">
    <source>
        <dbReference type="ARBA" id="ARBA00022723"/>
    </source>
</evidence>
<dbReference type="AlphaFoldDB" id="A0A0J1EBX2"/>
<dbReference type="EC" id="1.1.1.23" evidence="5"/>
<keyword evidence="2 5" id="KW-0479">Metal-binding</keyword>
<accession>A0A0J1EBX2</accession>
<keyword evidence="5" id="KW-0028">Amino-acid biosynthesis</keyword>
<evidence type="ECO:0000256" key="6">
    <source>
        <dbReference type="RuleBase" id="RU004175"/>
    </source>
</evidence>
<feature type="binding site" evidence="5">
    <location>
        <position position="422"/>
    </location>
    <ligand>
        <name>substrate</name>
    </ligand>
</feature>
<dbReference type="Gene3D" id="1.20.5.1300">
    <property type="match status" value="1"/>
</dbReference>